<keyword evidence="2" id="KW-1185">Reference proteome</keyword>
<organism evidence="1 2">
    <name type="scientific">Dissostichus eleginoides</name>
    <name type="common">Patagonian toothfish</name>
    <name type="synonym">Dissostichus amissus</name>
    <dbReference type="NCBI Taxonomy" id="100907"/>
    <lineage>
        <taxon>Eukaryota</taxon>
        <taxon>Metazoa</taxon>
        <taxon>Chordata</taxon>
        <taxon>Craniata</taxon>
        <taxon>Vertebrata</taxon>
        <taxon>Euteleostomi</taxon>
        <taxon>Actinopterygii</taxon>
        <taxon>Neopterygii</taxon>
        <taxon>Teleostei</taxon>
        <taxon>Neoteleostei</taxon>
        <taxon>Acanthomorphata</taxon>
        <taxon>Eupercaria</taxon>
        <taxon>Perciformes</taxon>
        <taxon>Notothenioidei</taxon>
        <taxon>Nototheniidae</taxon>
        <taxon>Dissostichus</taxon>
    </lineage>
</organism>
<accession>A0AAD9BKZ3</accession>
<evidence type="ECO:0000313" key="2">
    <source>
        <dbReference type="Proteomes" id="UP001228049"/>
    </source>
</evidence>
<dbReference type="Proteomes" id="UP001228049">
    <property type="component" value="Unassembled WGS sequence"/>
</dbReference>
<proteinExistence type="predicted"/>
<reference evidence="1" key="1">
    <citation type="submission" date="2023-04" db="EMBL/GenBank/DDBJ databases">
        <title>Chromosome-level genome of Chaenocephalus aceratus.</title>
        <authorList>
            <person name="Park H."/>
        </authorList>
    </citation>
    <scope>NUCLEOTIDE SEQUENCE</scope>
    <source>
        <strain evidence="1">DE</strain>
        <tissue evidence="1">Muscle</tissue>
    </source>
</reference>
<name>A0AAD9BKZ3_DISEL</name>
<dbReference type="AlphaFoldDB" id="A0AAD9BKZ3"/>
<protein>
    <submittedName>
        <fullName evidence="1">Importin subunit beta-2</fullName>
    </submittedName>
</protein>
<sequence length="130" mass="14304">MNGATSHLPRIYPHPTKCMDGEEVLNIRVYTCFSAFCKKQTCHPSHAEREDVCERQALHAEYMKREVYLGSEEGEGAPLDARCFNIPYAPPPPTPSQQCAQICLAGTGMGSALLLLPLRSTAVSKEMIHG</sequence>
<dbReference type="EMBL" id="JASDAP010000021">
    <property type="protein sequence ID" value="KAK1884656.1"/>
    <property type="molecule type" value="Genomic_DNA"/>
</dbReference>
<evidence type="ECO:0000313" key="1">
    <source>
        <dbReference type="EMBL" id="KAK1884656.1"/>
    </source>
</evidence>
<comment type="caution">
    <text evidence="1">The sequence shown here is derived from an EMBL/GenBank/DDBJ whole genome shotgun (WGS) entry which is preliminary data.</text>
</comment>
<gene>
    <name evidence="1" type="ORF">KUDE01_030855</name>
</gene>